<sequence>MSQRLLILLSVLALLISGCEQDPLVKRQVKAVAPMNQENILLQIDKHISLTPRPKETFPFPIQLGEVGPADSLYSGKRQYPFYCMTLDAGLGQPLVDNEQGYGVPVYDDNEQIIGYSKDCLIRSRLDYYYAVAGDVEDDYAIKPYNPDNPPAKSGIAHIEIEGKLVPEIYRLERGSINRYVYHIVMLVPEHGLGNRHIKQLWNKKLLYQFKGGSSIGFRQGQIGAERFIGRRRTLLSQGYAVIGSSGNNTSYSYNMLLAEDIARRVKKQFTSLYGDPIYTLGIGGSGGALAQYLIGQNSKGILDGLMPLYSYPDMVSQSIFILDCDLLQHYFNITANDNDKWRDWEQRENIEGMNGINDFEHPYTFLVPLNQLFAGAWPSMPNGSSECVYSWFIASTFFYNPKQGYIKPFFSDDVKAQVNWTYWQDLAQIYGVDNNGFARTTWGNEGVQYGLMALRRGDISIEEFIHLNQYIGSWVPQDKMREETAFTPFGMKFPLWLSLWSRNNITEPSPDIAKRKPADSKAINNGYRYGQIFIGKAELPILEIRHYLEEELNMHHTAASFESRLRIQNYQGHNDNQVIWISHKDYTPLKEGVEYLDRWLMNLAVSDDKDPVAAKPESLHDACIGSQGEILFEGDNVWDGEWNNRLPGECSKVFPIYSNIRVQAGGPWAGSIFKCGRIPVANAIKNGTYGDITITPYLQKLESIFPDGVCDYNQGDIAKPDMGLTPILHAKKPPKNRYSNRAQAK</sequence>
<dbReference type="RefSeq" id="WP_126506701.1">
    <property type="nucleotide sequence ID" value="NZ_RXNV01000007.1"/>
</dbReference>
<keyword evidence="4" id="KW-1185">Reference proteome</keyword>
<dbReference type="InterPro" id="IPR045556">
    <property type="entry name" value="DUF6351"/>
</dbReference>
<dbReference type="PROSITE" id="PS51257">
    <property type="entry name" value="PROKAR_LIPOPROTEIN"/>
    <property type="match status" value="1"/>
</dbReference>
<evidence type="ECO:0000313" key="3">
    <source>
        <dbReference type="EMBL" id="RTR30598.1"/>
    </source>
</evidence>
<organism evidence="3 4">
    <name type="scientific">Shewanella atlantica</name>
    <dbReference type="NCBI Taxonomy" id="271099"/>
    <lineage>
        <taxon>Bacteria</taxon>
        <taxon>Pseudomonadati</taxon>
        <taxon>Pseudomonadota</taxon>
        <taxon>Gammaproteobacteria</taxon>
        <taxon>Alteromonadales</taxon>
        <taxon>Shewanellaceae</taxon>
        <taxon>Shewanella</taxon>
    </lineage>
</organism>
<protein>
    <recommendedName>
        <fullName evidence="2">DUF6351 domain-containing protein</fullName>
    </recommendedName>
</protein>
<dbReference type="OrthoDB" id="3078806at2"/>
<comment type="caution">
    <text evidence="3">The sequence shown here is derived from an EMBL/GenBank/DDBJ whole genome shotgun (WGS) entry which is preliminary data.</text>
</comment>
<gene>
    <name evidence="3" type="ORF">EKG39_15340</name>
</gene>
<feature type="domain" description="DUF6351" evidence="2">
    <location>
        <begin position="71"/>
        <end position="717"/>
    </location>
</feature>
<accession>A0A431W507</accession>
<evidence type="ECO:0000259" key="2">
    <source>
        <dbReference type="Pfam" id="PF19878"/>
    </source>
</evidence>
<evidence type="ECO:0000256" key="1">
    <source>
        <dbReference type="SAM" id="MobiDB-lite"/>
    </source>
</evidence>
<feature type="region of interest" description="Disordered" evidence="1">
    <location>
        <begin position="725"/>
        <end position="746"/>
    </location>
</feature>
<dbReference type="EMBL" id="RXNV01000007">
    <property type="protein sequence ID" value="RTR30598.1"/>
    <property type="molecule type" value="Genomic_DNA"/>
</dbReference>
<evidence type="ECO:0000313" key="4">
    <source>
        <dbReference type="Proteomes" id="UP000282060"/>
    </source>
</evidence>
<name>A0A431W507_9GAMM</name>
<dbReference type="AlphaFoldDB" id="A0A431W507"/>
<reference evidence="3 4" key="1">
    <citation type="submission" date="2018-12" db="EMBL/GenBank/DDBJ databases">
        <authorList>
            <person name="Yu L."/>
        </authorList>
    </citation>
    <scope>NUCLEOTIDE SEQUENCE [LARGE SCALE GENOMIC DNA]</scope>
    <source>
        <strain evidence="3 4">HAW-EB5</strain>
    </source>
</reference>
<dbReference type="Proteomes" id="UP000282060">
    <property type="component" value="Unassembled WGS sequence"/>
</dbReference>
<dbReference type="Pfam" id="PF19878">
    <property type="entry name" value="DUF6351"/>
    <property type="match status" value="1"/>
</dbReference>
<proteinExistence type="predicted"/>